<evidence type="ECO:0000256" key="4">
    <source>
        <dbReference type="ARBA" id="ARBA00022833"/>
    </source>
</evidence>
<feature type="region of interest" description="Disordered" evidence="6">
    <location>
        <begin position="1"/>
        <end position="39"/>
    </location>
</feature>
<dbReference type="Pfam" id="PF23380">
    <property type="entry name" value="VIN3_C"/>
    <property type="match status" value="1"/>
</dbReference>
<organism evidence="8 9">
    <name type="scientific">Arabis alpina</name>
    <name type="common">Alpine rock-cress</name>
    <dbReference type="NCBI Taxonomy" id="50452"/>
    <lineage>
        <taxon>Eukaryota</taxon>
        <taxon>Viridiplantae</taxon>
        <taxon>Streptophyta</taxon>
        <taxon>Embryophyta</taxon>
        <taxon>Tracheophyta</taxon>
        <taxon>Spermatophyta</taxon>
        <taxon>Magnoliopsida</taxon>
        <taxon>eudicotyledons</taxon>
        <taxon>Gunneridae</taxon>
        <taxon>Pentapetalae</taxon>
        <taxon>rosids</taxon>
        <taxon>malvids</taxon>
        <taxon>Brassicales</taxon>
        <taxon>Brassicaceae</taxon>
        <taxon>Arabideae</taxon>
        <taxon>Arabis</taxon>
    </lineage>
</organism>
<evidence type="ECO:0000256" key="2">
    <source>
        <dbReference type="ARBA" id="ARBA00022723"/>
    </source>
</evidence>
<dbReference type="GO" id="GO:0008270">
    <property type="term" value="F:zinc ion binding"/>
    <property type="evidence" value="ECO:0007669"/>
    <property type="project" value="UniProtKB-KW"/>
</dbReference>
<dbReference type="GO" id="GO:0045814">
    <property type="term" value="P:negative regulation of gene expression, epigenetic"/>
    <property type="evidence" value="ECO:0007669"/>
    <property type="project" value="EnsemblPlants"/>
</dbReference>
<dbReference type="SUPFAM" id="SSF49265">
    <property type="entry name" value="Fibronectin type III"/>
    <property type="match status" value="1"/>
</dbReference>
<gene>
    <name evidence="8" type="ordered locus">AALP_Aa3g282600</name>
</gene>
<evidence type="ECO:0000313" key="9">
    <source>
        <dbReference type="Proteomes" id="UP000029120"/>
    </source>
</evidence>
<dbReference type="PROSITE" id="PS50853">
    <property type="entry name" value="FN3"/>
    <property type="match status" value="1"/>
</dbReference>
<dbReference type="OrthoDB" id="1925343at2759"/>
<keyword evidence="3" id="KW-0863">Zinc-finger</keyword>
<keyword evidence="2" id="KW-0479">Metal-binding</keyword>
<dbReference type="GO" id="GO:0048575">
    <property type="term" value="P:short-day photoperiodism, flowering"/>
    <property type="evidence" value="ECO:0007669"/>
    <property type="project" value="EnsemblPlants"/>
</dbReference>
<dbReference type="Proteomes" id="UP000029120">
    <property type="component" value="Chromosome 3"/>
</dbReference>
<feature type="compositionally biased region" description="Acidic residues" evidence="6">
    <location>
        <begin position="459"/>
        <end position="482"/>
    </location>
</feature>
<dbReference type="InterPro" id="IPR003961">
    <property type="entry name" value="FN3_dom"/>
</dbReference>
<feature type="domain" description="Fibronectin type-III" evidence="7">
    <location>
        <begin position="247"/>
        <end position="343"/>
    </location>
</feature>
<dbReference type="OMA" id="SENWAVK"/>
<feature type="compositionally biased region" description="Polar residues" evidence="6">
    <location>
        <begin position="29"/>
        <end position="39"/>
    </location>
</feature>
<protein>
    <submittedName>
        <fullName evidence="8">Protein vernalization insensitive 3-like</fullName>
    </submittedName>
</protein>
<dbReference type="CDD" id="cd00063">
    <property type="entry name" value="FN3"/>
    <property type="match status" value="1"/>
</dbReference>
<feature type="region of interest" description="Disordered" evidence="6">
    <location>
        <begin position="405"/>
        <end position="504"/>
    </location>
</feature>
<dbReference type="AlphaFoldDB" id="A0A087HC96"/>
<dbReference type="Gene3D" id="2.60.40.10">
    <property type="entry name" value="Immunoglobulins"/>
    <property type="match status" value="1"/>
</dbReference>
<dbReference type="PANTHER" id="PTHR46286">
    <property type="entry name" value="VIN3-LIKE PROTEIN 2-RELATED"/>
    <property type="match status" value="1"/>
</dbReference>
<accession>A0A087HC96</accession>
<dbReference type="EMBL" id="CM002871">
    <property type="protein sequence ID" value="KFK39748.1"/>
    <property type="molecule type" value="Genomic_DNA"/>
</dbReference>
<dbReference type="InterPro" id="IPR013783">
    <property type="entry name" value="Ig-like_fold"/>
</dbReference>
<feature type="compositionally biased region" description="Polar residues" evidence="6">
    <location>
        <begin position="1"/>
        <end position="11"/>
    </location>
</feature>
<dbReference type="Pfam" id="PF07227">
    <property type="entry name" value="PHD_Oberon"/>
    <property type="match status" value="1"/>
</dbReference>
<comment type="subcellular location">
    <subcellularLocation>
        <location evidence="1">Nucleus</location>
    </subcellularLocation>
</comment>
<name>A0A087HC96_ARAAL</name>
<evidence type="ECO:0000256" key="1">
    <source>
        <dbReference type="ARBA" id="ARBA00004123"/>
    </source>
</evidence>
<dbReference type="InterPro" id="IPR032881">
    <property type="entry name" value="Oberon-like_PHD"/>
</dbReference>
<dbReference type="InterPro" id="IPR036116">
    <property type="entry name" value="FN3_sf"/>
</dbReference>
<dbReference type="PANTHER" id="PTHR46286:SF1">
    <property type="entry name" value="VIN3-LIKE PROTEIN 1"/>
    <property type="match status" value="1"/>
</dbReference>
<evidence type="ECO:0000256" key="6">
    <source>
        <dbReference type="SAM" id="MobiDB-lite"/>
    </source>
</evidence>
<dbReference type="eggNOG" id="ENOG502QSVB">
    <property type="taxonomic scope" value="Eukaryota"/>
</dbReference>
<evidence type="ECO:0000256" key="5">
    <source>
        <dbReference type="ARBA" id="ARBA00023242"/>
    </source>
</evidence>
<dbReference type="GO" id="GO:0016607">
    <property type="term" value="C:nuclear speck"/>
    <property type="evidence" value="ECO:0007669"/>
    <property type="project" value="EnsemblPlants"/>
</dbReference>
<evidence type="ECO:0000313" key="8">
    <source>
        <dbReference type="EMBL" id="KFK39748.1"/>
    </source>
</evidence>
<evidence type="ECO:0000259" key="7">
    <source>
        <dbReference type="PROSITE" id="PS50853"/>
    </source>
</evidence>
<evidence type="ECO:0000256" key="3">
    <source>
        <dbReference type="ARBA" id="ARBA00022771"/>
    </source>
</evidence>
<dbReference type="InterPro" id="IPR058585">
    <property type="entry name" value="Fn3_VIN3"/>
</dbReference>
<dbReference type="InterPro" id="IPR044514">
    <property type="entry name" value="VIN3-like"/>
</dbReference>
<dbReference type="InterPro" id="IPR056990">
    <property type="entry name" value="VIN3-like_C"/>
</dbReference>
<keyword evidence="5" id="KW-0539">Nucleus</keyword>
<proteinExistence type="predicted"/>
<dbReference type="Gramene" id="KFK39748">
    <property type="protein sequence ID" value="KFK39748"/>
    <property type="gene ID" value="AALP_AA3G282600"/>
</dbReference>
<dbReference type="GO" id="GO:0010048">
    <property type="term" value="P:vernalization response"/>
    <property type="evidence" value="ECO:0007669"/>
    <property type="project" value="EnsemblPlants"/>
</dbReference>
<dbReference type="Pfam" id="PF23376">
    <property type="entry name" value="Fn3_VIN3"/>
    <property type="match status" value="1"/>
</dbReference>
<sequence length="623" mass="69956">MDGSTTKTKISQSRRNNNKSNKKHEAANGKQSNKRQQQQDDVGCLRSWICKNASCRAMVPKDDSFCKRCSCCVCHNFDENKDPSLWLVCEPEKSDDVEFCGLSCHLECAFRENKVGVTSLGNLVKLDGCFCCYSCGKVSEILGCWKKQLMVAKEARRRDVLCYRIELSYRLLNGTCRFCELHEIVRAAKSMLEDEVGPLDGPSARTDRGIVSRLPVASEVQELCTSAIKMADDLVANASKARDSVRAACRFHFEDIAPTQVTLRLIELPSANECEVKGYKLWCFKKGEMPQDDQFVDCSRTQRRMVISDLEPCTEYTFRVVSYTEAGLLGHSNVMCFTKSIEILQQSRDNTVDGRKKRTDLVGDDQPLAREEKSSISSRFQIAQLAKYVKLAEAQEEGLLEAFYNLDTEKSSEPEEELPPRRPRGFDLNIVSVPDLNEEFTPLDSSGGEDNGVPLESLAEADDDNDNDNDNYDDDNDDDNDHDDAVSNGTQKKKNNCLARSDGSGDDTEFDFLMTRKRKANSDSHESANHECDSSPIDDTLEKCVKVIRWLECEGHINKTFRVRFLTWFSLSSTTQEQSVVSTFVQTLEDDPSSLAGQLLDAFSDVVSTKRSNNGLCSSKLLE</sequence>
<dbReference type="CDD" id="cd15521">
    <property type="entry name" value="PHD_VIN3_plant"/>
    <property type="match status" value="1"/>
</dbReference>
<keyword evidence="9" id="KW-1185">Reference proteome</keyword>
<reference evidence="9" key="1">
    <citation type="journal article" date="2015" name="Nat. Plants">
        <title>Genome expansion of Arabis alpina linked with retrotransposition and reduced symmetric DNA methylation.</title>
        <authorList>
            <person name="Willing E.M."/>
            <person name="Rawat V."/>
            <person name="Mandakova T."/>
            <person name="Maumus F."/>
            <person name="James G.V."/>
            <person name="Nordstroem K.J."/>
            <person name="Becker C."/>
            <person name="Warthmann N."/>
            <person name="Chica C."/>
            <person name="Szarzynska B."/>
            <person name="Zytnicki M."/>
            <person name="Albani M.C."/>
            <person name="Kiefer C."/>
            <person name="Bergonzi S."/>
            <person name="Castaings L."/>
            <person name="Mateos J.L."/>
            <person name="Berns M.C."/>
            <person name="Bujdoso N."/>
            <person name="Piofczyk T."/>
            <person name="de Lorenzo L."/>
            <person name="Barrero-Sicilia C."/>
            <person name="Mateos I."/>
            <person name="Piednoel M."/>
            <person name="Hagmann J."/>
            <person name="Chen-Min-Tao R."/>
            <person name="Iglesias-Fernandez R."/>
            <person name="Schuster S.C."/>
            <person name="Alonso-Blanco C."/>
            <person name="Roudier F."/>
            <person name="Carbonero P."/>
            <person name="Paz-Ares J."/>
            <person name="Davis S.J."/>
            <person name="Pecinka A."/>
            <person name="Quesneville H."/>
            <person name="Colot V."/>
            <person name="Lysak M.A."/>
            <person name="Weigel D."/>
            <person name="Coupland G."/>
            <person name="Schneeberger K."/>
        </authorList>
    </citation>
    <scope>NUCLEOTIDE SEQUENCE [LARGE SCALE GENOMIC DNA]</scope>
    <source>
        <strain evidence="9">cv. Pajares</strain>
    </source>
</reference>
<dbReference type="GO" id="GO:0005677">
    <property type="term" value="C:chromatin silencing complex"/>
    <property type="evidence" value="ECO:0007669"/>
    <property type="project" value="EnsemblPlants"/>
</dbReference>
<keyword evidence="4" id="KW-0862">Zinc</keyword>